<dbReference type="RefSeq" id="WP_173748899.1">
    <property type="nucleotide sequence ID" value="NZ_JAAITA010000006.1"/>
</dbReference>
<proteinExistence type="predicted"/>
<feature type="domain" description="HTH araC/xylS-type" evidence="4">
    <location>
        <begin position="304"/>
        <end position="402"/>
    </location>
</feature>
<evidence type="ECO:0000256" key="3">
    <source>
        <dbReference type="ARBA" id="ARBA00023163"/>
    </source>
</evidence>
<name>A0ABX2I8N7_BLAHA</name>
<dbReference type="InterPro" id="IPR018060">
    <property type="entry name" value="HTH_AraC"/>
</dbReference>
<organism evidence="5 6">
    <name type="scientific">Blautia hansenii</name>
    <name type="common">Ruminococcus hansenii</name>
    <dbReference type="NCBI Taxonomy" id="1322"/>
    <lineage>
        <taxon>Bacteria</taxon>
        <taxon>Bacillati</taxon>
        <taxon>Bacillota</taxon>
        <taxon>Clostridia</taxon>
        <taxon>Lachnospirales</taxon>
        <taxon>Lachnospiraceae</taxon>
        <taxon>Blautia</taxon>
    </lineage>
</organism>
<dbReference type="InterPro" id="IPR009057">
    <property type="entry name" value="Homeodomain-like_sf"/>
</dbReference>
<keyword evidence="3" id="KW-0804">Transcription</keyword>
<evidence type="ECO:0000313" key="5">
    <source>
        <dbReference type="EMBL" id="NSJ85869.1"/>
    </source>
</evidence>
<dbReference type="Gene3D" id="1.10.10.60">
    <property type="entry name" value="Homeodomain-like"/>
    <property type="match status" value="2"/>
</dbReference>
<evidence type="ECO:0000256" key="2">
    <source>
        <dbReference type="ARBA" id="ARBA00023125"/>
    </source>
</evidence>
<evidence type="ECO:0000259" key="4">
    <source>
        <dbReference type="PROSITE" id="PS01124"/>
    </source>
</evidence>
<keyword evidence="2" id="KW-0238">DNA-binding</keyword>
<dbReference type="PROSITE" id="PS01124">
    <property type="entry name" value="HTH_ARAC_FAMILY_2"/>
    <property type="match status" value="1"/>
</dbReference>
<dbReference type="Proteomes" id="UP000822142">
    <property type="component" value="Unassembled WGS sequence"/>
</dbReference>
<dbReference type="PANTHER" id="PTHR43280">
    <property type="entry name" value="ARAC-FAMILY TRANSCRIPTIONAL REGULATOR"/>
    <property type="match status" value="1"/>
</dbReference>
<dbReference type="SMART" id="SM00342">
    <property type="entry name" value="HTH_ARAC"/>
    <property type="match status" value="1"/>
</dbReference>
<comment type="caution">
    <text evidence="5">The sequence shown here is derived from an EMBL/GenBank/DDBJ whole genome shotgun (WGS) entry which is preliminary data.</text>
</comment>
<keyword evidence="1" id="KW-0805">Transcription regulation</keyword>
<reference evidence="5 6" key="1">
    <citation type="journal article" date="2020" name="Cell Host Microbe">
        <title>Functional and Genomic Variation between Human-Derived Isolates of Lachnospiraceae Reveals Inter- and Intra-Species Diversity.</title>
        <authorList>
            <person name="Sorbara M.T."/>
            <person name="Littmann E.R."/>
            <person name="Fontana E."/>
            <person name="Moody T.U."/>
            <person name="Kohout C.E."/>
            <person name="Gjonbalaj M."/>
            <person name="Eaton V."/>
            <person name="Seok R."/>
            <person name="Leiner I.M."/>
            <person name="Pamer E.G."/>
        </authorList>
    </citation>
    <scope>NUCLEOTIDE SEQUENCE [LARGE SCALE GENOMIC DNA]</scope>
    <source>
        <strain evidence="5 6">MSK.15.26</strain>
    </source>
</reference>
<evidence type="ECO:0000313" key="6">
    <source>
        <dbReference type="Proteomes" id="UP000822142"/>
    </source>
</evidence>
<dbReference type="SUPFAM" id="SSF46689">
    <property type="entry name" value="Homeodomain-like"/>
    <property type="match status" value="2"/>
</dbReference>
<keyword evidence="6" id="KW-1185">Reference proteome</keyword>
<dbReference type="EMBL" id="JAAITA010000006">
    <property type="protein sequence ID" value="NSJ85869.1"/>
    <property type="molecule type" value="Genomic_DNA"/>
</dbReference>
<sequence length="409" mass="47102">MNYQYLMHYISCRLHTIIKRYPLLPSSCPLPSLVPDESFCSRYAFTDASFLTEEILRTFYTAAARKFPLLLTVNYSLIYASVPTPEGLFVVGPVRFSSSASLKTALTASKMPKDFPETAALCDFTDFADCVLLIYNSFQENFLNRDTLLFQNVVPLISPEETQQKLADLIFHNQEMAVTHNPYDQELREFSSIENGDLEMLQKSFEEDYPGQLGTLSENPLRQLKNLGIVVTTLACRASIRGGVLPEIAYSLSDIHIQKLDSMQNPAALYPLIRTFEMEYARLVQDLKKQTSQQKKREGNPTVEQCKDYIFKHLHEKIRIPDIARELYLNPNYLSNLFRRHEGISIVDFVAQEKFKLVKNLLTYSNYSYIEIASYLGFSSQSHLGKQFKAQTGMTLKQYRDKYHVREFL</sequence>
<accession>A0ABX2I8N7</accession>
<dbReference type="PANTHER" id="PTHR43280:SF34">
    <property type="entry name" value="ARAC-FAMILY TRANSCRIPTIONAL REGULATOR"/>
    <property type="match status" value="1"/>
</dbReference>
<gene>
    <name evidence="5" type="ORF">G5A70_06725</name>
</gene>
<dbReference type="Pfam" id="PF12833">
    <property type="entry name" value="HTH_18"/>
    <property type="match status" value="1"/>
</dbReference>
<evidence type="ECO:0000256" key="1">
    <source>
        <dbReference type="ARBA" id="ARBA00023015"/>
    </source>
</evidence>
<protein>
    <submittedName>
        <fullName evidence="5">Helix-turn-helix transcriptional regulator</fullName>
    </submittedName>
</protein>